<dbReference type="CDD" id="cd03046">
    <property type="entry name" value="GST_N_GTT1_like"/>
    <property type="match status" value="1"/>
</dbReference>
<gene>
    <name evidence="2" type="primary">gstA</name>
    <name evidence="2" type="ORF">NCTC12151_00067</name>
</gene>
<dbReference type="SFLD" id="SFLDG00358">
    <property type="entry name" value="Main_(cytGST)"/>
    <property type="match status" value="1"/>
</dbReference>
<dbReference type="InterPro" id="IPR036249">
    <property type="entry name" value="Thioredoxin-like_sf"/>
</dbReference>
<keyword evidence="2" id="KW-0808">Transferase</keyword>
<feature type="domain" description="GST N-terminal" evidence="1">
    <location>
        <begin position="12"/>
        <end position="93"/>
    </location>
</feature>
<dbReference type="Proteomes" id="UP000249005">
    <property type="component" value="Chromosome 1"/>
</dbReference>
<dbReference type="SUPFAM" id="SSF47616">
    <property type="entry name" value="GST C-terminal domain-like"/>
    <property type="match status" value="1"/>
</dbReference>
<dbReference type="GO" id="GO:0004364">
    <property type="term" value="F:glutathione transferase activity"/>
    <property type="evidence" value="ECO:0007669"/>
    <property type="project" value="UniProtKB-EC"/>
</dbReference>
<proteinExistence type="predicted"/>
<dbReference type="Gene3D" id="1.20.1050.10">
    <property type="match status" value="1"/>
</dbReference>
<keyword evidence="3" id="KW-1185">Reference proteome</keyword>
<dbReference type="EMBL" id="LS483470">
    <property type="protein sequence ID" value="SQI34109.1"/>
    <property type="molecule type" value="Genomic_DNA"/>
</dbReference>
<evidence type="ECO:0000313" key="3">
    <source>
        <dbReference type="Proteomes" id="UP000249005"/>
    </source>
</evidence>
<organism evidence="2 3">
    <name type="scientific">Leminorella richardii</name>
    <dbReference type="NCBI Taxonomy" id="158841"/>
    <lineage>
        <taxon>Bacteria</taxon>
        <taxon>Pseudomonadati</taxon>
        <taxon>Pseudomonadota</taxon>
        <taxon>Gammaproteobacteria</taxon>
        <taxon>Enterobacterales</taxon>
        <taxon>Budviciaceae</taxon>
        <taxon>Leminorella</taxon>
    </lineage>
</organism>
<dbReference type="RefSeq" id="WP_170126462.1">
    <property type="nucleotide sequence ID" value="NZ_LR698987.1"/>
</dbReference>
<protein>
    <submittedName>
        <fullName evidence="2">Glutathione S-transferase GstA</fullName>
        <ecNumber evidence="2">2.5.1.18</ecNumber>
    </submittedName>
</protein>
<dbReference type="SUPFAM" id="SSF52833">
    <property type="entry name" value="Thioredoxin-like"/>
    <property type="match status" value="1"/>
</dbReference>
<dbReference type="InterPro" id="IPR040079">
    <property type="entry name" value="Glutathione_S-Trfase"/>
</dbReference>
<dbReference type="InterPro" id="IPR004045">
    <property type="entry name" value="Glutathione_S-Trfase_N"/>
</dbReference>
<evidence type="ECO:0000313" key="2">
    <source>
        <dbReference type="EMBL" id="SQI34109.1"/>
    </source>
</evidence>
<evidence type="ECO:0000259" key="1">
    <source>
        <dbReference type="PROSITE" id="PS50404"/>
    </source>
</evidence>
<dbReference type="PANTHER" id="PTHR44051:SF8">
    <property type="entry name" value="GLUTATHIONE S-TRANSFERASE GSTA"/>
    <property type="match status" value="1"/>
</dbReference>
<name>A0A2X4U655_9GAMM</name>
<accession>A0A2X4U655</accession>
<dbReference type="PROSITE" id="PS50404">
    <property type="entry name" value="GST_NTER"/>
    <property type="match status" value="1"/>
</dbReference>
<sequence>MENSSLENSSLENSILIYAYPYSRSTRALWTAQELGLDYDVRFIDVKSKSRLTENGDCPHPLVKVPALIDNSVQLFESVAICKYLAENYGGDWLYPTEKKARAETDMWLSYAITDLEQPLWTMLKHTMLLPEALRVPAIVPVARAEFEHALRALPETLTPVGQAFTLADIFISHVLSWAKGLSIALSSPHEEYIKRCQSRPAFLQVRKQEAEAAERMKNEARGA</sequence>
<dbReference type="Gene3D" id="3.40.30.10">
    <property type="entry name" value="Glutaredoxin"/>
    <property type="match status" value="1"/>
</dbReference>
<dbReference type="PANTHER" id="PTHR44051">
    <property type="entry name" value="GLUTATHIONE S-TRANSFERASE-RELATED"/>
    <property type="match status" value="1"/>
</dbReference>
<dbReference type="KEGG" id="lri:NCTC12151_00067"/>
<dbReference type="InterPro" id="IPR036282">
    <property type="entry name" value="Glutathione-S-Trfase_C_sf"/>
</dbReference>
<dbReference type="EC" id="2.5.1.18" evidence="2"/>
<dbReference type="AlphaFoldDB" id="A0A2X4U655"/>
<dbReference type="SFLD" id="SFLDS00019">
    <property type="entry name" value="Glutathione_Transferase_(cytos"/>
    <property type="match status" value="1"/>
</dbReference>
<dbReference type="Pfam" id="PF02798">
    <property type="entry name" value="GST_N"/>
    <property type="match status" value="1"/>
</dbReference>
<reference evidence="2 3" key="1">
    <citation type="submission" date="2018-06" db="EMBL/GenBank/DDBJ databases">
        <authorList>
            <consortium name="Pathogen Informatics"/>
            <person name="Doyle S."/>
        </authorList>
    </citation>
    <scope>NUCLEOTIDE SEQUENCE [LARGE SCALE GENOMIC DNA]</scope>
    <source>
        <strain evidence="2 3">NCTC12151</strain>
    </source>
</reference>